<dbReference type="EC" id="1.2.1.3" evidence="6"/>
<dbReference type="AlphaFoldDB" id="Q027N1"/>
<dbReference type="InterPro" id="IPR015590">
    <property type="entry name" value="Aldehyde_DH_dom"/>
</dbReference>
<dbReference type="PANTHER" id="PTHR11699">
    <property type="entry name" value="ALDEHYDE DEHYDROGENASE-RELATED"/>
    <property type="match status" value="1"/>
</dbReference>
<dbReference type="InterPro" id="IPR016162">
    <property type="entry name" value="Ald_DH_N"/>
</dbReference>
<dbReference type="KEGG" id="sus:Acid_1786"/>
<dbReference type="STRING" id="234267.Acid_1786"/>
<feature type="domain" description="Aldehyde dehydrogenase" evidence="5">
    <location>
        <begin position="33"/>
        <end position="489"/>
    </location>
</feature>
<dbReference type="EMBL" id="CP000473">
    <property type="protein sequence ID" value="ABJ82776.1"/>
    <property type="molecule type" value="Genomic_DNA"/>
</dbReference>
<dbReference type="eggNOG" id="COG1012">
    <property type="taxonomic scope" value="Bacteria"/>
</dbReference>
<dbReference type="Gene3D" id="3.40.309.10">
    <property type="entry name" value="Aldehyde Dehydrogenase, Chain A, domain 2"/>
    <property type="match status" value="1"/>
</dbReference>
<dbReference type="InterPro" id="IPR029510">
    <property type="entry name" value="Ald_DH_CS_GLU"/>
</dbReference>
<protein>
    <submittedName>
        <fullName evidence="6">Aldehyde dehydrogenase (NAD(+))</fullName>
        <ecNumber evidence="6">1.2.1.3</ecNumber>
    </submittedName>
</protein>
<dbReference type="InterPro" id="IPR016161">
    <property type="entry name" value="Ald_DH/histidinol_DH"/>
</dbReference>
<dbReference type="GO" id="GO:0004029">
    <property type="term" value="F:aldehyde dehydrogenase (NAD+) activity"/>
    <property type="evidence" value="ECO:0007669"/>
    <property type="project" value="UniProtKB-EC"/>
</dbReference>
<keyword evidence="2 4" id="KW-0560">Oxidoreductase</keyword>
<feature type="active site" evidence="3">
    <location>
        <position position="262"/>
    </location>
</feature>
<evidence type="ECO:0000256" key="2">
    <source>
        <dbReference type="ARBA" id="ARBA00023002"/>
    </source>
</evidence>
<dbReference type="Gene3D" id="3.40.605.10">
    <property type="entry name" value="Aldehyde Dehydrogenase, Chain A, domain 1"/>
    <property type="match status" value="1"/>
</dbReference>
<dbReference type="OrthoDB" id="9762913at2"/>
<dbReference type="InterPro" id="IPR016163">
    <property type="entry name" value="Ald_DH_C"/>
</dbReference>
<accession>Q027N1</accession>
<dbReference type="Pfam" id="PF00171">
    <property type="entry name" value="Aldedh"/>
    <property type="match status" value="1"/>
</dbReference>
<dbReference type="FunFam" id="3.40.309.10:FF:000009">
    <property type="entry name" value="Aldehyde dehydrogenase A"/>
    <property type="match status" value="1"/>
</dbReference>
<dbReference type="PROSITE" id="PS00687">
    <property type="entry name" value="ALDEHYDE_DEHYDR_GLU"/>
    <property type="match status" value="1"/>
</dbReference>
<reference evidence="6" key="1">
    <citation type="submission" date="2006-10" db="EMBL/GenBank/DDBJ databases">
        <title>Complete sequence of Solibacter usitatus Ellin6076.</title>
        <authorList>
            <consortium name="US DOE Joint Genome Institute"/>
            <person name="Copeland A."/>
            <person name="Lucas S."/>
            <person name="Lapidus A."/>
            <person name="Barry K."/>
            <person name="Detter J.C."/>
            <person name="Glavina del Rio T."/>
            <person name="Hammon N."/>
            <person name="Israni S."/>
            <person name="Dalin E."/>
            <person name="Tice H."/>
            <person name="Pitluck S."/>
            <person name="Thompson L.S."/>
            <person name="Brettin T."/>
            <person name="Bruce D."/>
            <person name="Han C."/>
            <person name="Tapia R."/>
            <person name="Gilna P."/>
            <person name="Schmutz J."/>
            <person name="Larimer F."/>
            <person name="Land M."/>
            <person name="Hauser L."/>
            <person name="Kyrpides N."/>
            <person name="Mikhailova N."/>
            <person name="Janssen P.H."/>
            <person name="Kuske C.R."/>
            <person name="Richardson P."/>
        </authorList>
    </citation>
    <scope>NUCLEOTIDE SEQUENCE</scope>
    <source>
        <strain evidence="6">Ellin6076</strain>
    </source>
</reference>
<gene>
    <name evidence="6" type="ordered locus">Acid_1786</name>
</gene>
<name>Q027N1_SOLUE</name>
<evidence type="ECO:0000256" key="1">
    <source>
        <dbReference type="ARBA" id="ARBA00009986"/>
    </source>
</evidence>
<comment type="similarity">
    <text evidence="1 4">Belongs to the aldehyde dehydrogenase family.</text>
</comment>
<sequence length="526" mass="57694">MLSLLGVHPLVRFNSLNSGELLEHVTLAGAPHDSIPVHAPFTGEVIGAIPAGMPADLDLAVQRARSAQLAWSRLTFADRARIFLRFHDLLLERQNQVLDLIQWETGKARRHAFEEILDTVTVTRYYARRAHSLLRPHRRKGALPLLTRTREFKAPLGVVGFIVPWNYPLNLAVTDAIPALMAGNAAVLKPDVQTSFTALWAVALLREAGLPRDIFSVVTGEGPLLGPALGERVDYVMFTGSTRTGRLVAHQAAERLIGCSLELGGKNPMIVLEDADIDAAVYGAIQGCFPSSGQVCVSIERLYLHESIAERYLAAFVERTSALKLGAAFDYSVDVGSLTTERQLARVEQHVRDAVEKGAVVLAGGRRRPDVGPLFYEPTILANVTDRMQLFAEETFGPVVSVYTFARDQEAVDLANATRYGLNASVWTRNTARGAHIARQIRAGNVNVNESYAAAWGSVDAPCGGLKDSGMHARHGAEGILKFTETQTVAVQRFMPVGTPSWMDPAHHARWMTRLMKLLRHIRVLD</sequence>
<dbReference type="HOGENOM" id="CLU_005391_1_0_0"/>
<proteinExistence type="inferred from homology"/>
<evidence type="ECO:0000313" key="6">
    <source>
        <dbReference type="EMBL" id="ABJ82776.1"/>
    </source>
</evidence>
<evidence type="ECO:0000256" key="3">
    <source>
        <dbReference type="PROSITE-ProRule" id="PRU10007"/>
    </source>
</evidence>
<evidence type="ECO:0000259" key="5">
    <source>
        <dbReference type="Pfam" id="PF00171"/>
    </source>
</evidence>
<dbReference type="InParanoid" id="Q027N1"/>
<dbReference type="SUPFAM" id="SSF53720">
    <property type="entry name" value="ALDH-like"/>
    <property type="match status" value="1"/>
</dbReference>
<evidence type="ECO:0000256" key="4">
    <source>
        <dbReference type="RuleBase" id="RU003345"/>
    </source>
</evidence>
<dbReference type="CDD" id="cd07101">
    <property type="entry name" value="ALDH_SSADH2_GabD2"/>
    <property type="match status" value="1"/>
</dbReference>
<dbReference type="NCBIfam" id="NF006916">
    <property type="entry name" value="PRK09407.1"/>
    <property type="match status" value="1"/>
</dbReference>
<organism evidence="6">
    <name type="scientific">Solibacter usitatus (strain Ellin6076)</name>
    <dbReference type="NCBI Taxonomy" id="234267"/>
    <lineage>
        <taxon>Bacteria</taxon>
        <taxon>Pseudomonadati</taxon>
        <taxon>Acidobacteriota</taxon>
        <taxon>Terriglobia</taxon>
        <taxon>Bryobacterales</taxon>
        <taxon>Solibacteraceae</taxon>
        <taxon>Candidatus Solibacter</taxon>
    </lineage>
</organism>